<proteinExistence type="predicted"/>
<feature type="signal peptide" evidence="1">
    <location>
        <begin position="1"/>
        <end position="18"/>
    </location>
</feature>
<dbReference type="EMBL" id="GIFC01004609">
    <property type="protein sequence ID" value="MXU86692.1"/>
    <property type="molecule type" value="Transcribed_RNA"/>
</dbReference>
<evidence type="ECO:0000313" key="2">
    <source>
        <dbReference type="EMBL" id="MXU86692.1"/>
    </source>
</evidence>
<dbReference type="AlphaFoldDB" id="A0A6B0U2J7"/>
<reference evidence="2" key="1">
    <citation type="submission" date="2019-12" db="EMBL/GenBank/DDBJ databases">
        <title>An insight into the sialome of adult female Ixodes ricinus ticks feeding for 6 days.</title>
        <authorList>
            <person name="Perner J."/>
            <person name="Ribeiro J.M.C."/>
        </authorList>
    </citation>
    <scope>NUCLEOTIDE SEQUENCE</scope>
    <source>
        <strain evidence="2">Semi-engorged</strain>
        <tissue evidence="2">Salivary glands</tissue>
    </source>
</reference>
<organism evidence="2">
    <name type="scientific">Ixodes ricinus</name>
    <name type="common">Common tick</name>
    <name type="synonym">Acarus ricinus</name>
    <dbReference type="NCBI Taxonomy" id="34613"/>
    <lineage>
        <taxon>Eukaryota</taxon>
        <taxon>Metazoa</taxon>
        <taxon>Ecdysozoa</taxon>
        <taxon>Arthropoda</taxon>
        <taxon>Chelicerata</taxon>
        <taxon>Arachnida</taxon>
        <taxon>Acari</taxon>
        <taxon>Parasitiformes</taxon>
        <taxon>Ixodida</taxon>
        <taxon>Ixodoidea</taxon>
        <taxon>Ixodidae</taxon>
        <taxon>Ixodinae</taxon>
        <taxon>Ixodes</taxon>
    </lineage>
</organism>
<keyword evidence="1" id="KW-0732">Signal</keyword>
<evidence type="ECO:0000256" key="1">
    <source>
        <dbReference type="SAM" id="SignalP"/>
    </source>
</evidence>
<sequence>MPWNKMCICKVFLPCVSACGVSGCHVCHRLWDIARIGKISYPSAFQCAPSHSRPDKRLGQIAQNCQMSRPCVFECELHTLGFERKPPNRKYT</sequence>
<accession>A0A6B0U2J7</accession>
<feature type="chain" id="PRO_5025576022" evidence="1">
    <location>
        <begin position="19"/>
        <end position="92"/>
    </location>
</feature>
<dbReference type="PROSITE" id="PS51257">
    <property type="entry name" value="PROKAR_LIPOPROTEIN"/>
    <property type="match status" value="1"/>
</dbReference>
<protein>
    <submittedName>
        <fullName evidence="2">Putative secreted protein</fullName>
    </submittedName>
</protein>
<name>A0A6B0U2J7_IXORI</name>